<feature type="binding site" evidence="7">
    <location>
        <position position="66"/>
    </location>
    <ligand>
        <name>tRNA</name>
        <dbReference type="ChEBI" id="CHEBI:17843"/>
    </ligand>
</feature>
<dbReference type="Pfam" id="PF01195">
    <property type="entry name" value="Pept_tRNA_hydro"/>
    <property type="match status" value="1"/>
</dbReference>
<dbReference type="EMBL" id="JBHUCX010000008">
    <property type="protein sequence ID" value="MFD1673604.1"/>
    <property type="molecule type" value="Genomic_DNA"/>
</dbReference>
<reference evidence="11" key="1">
    <citation type="journal article" date="2019" name="Int. J. Syst. Evol. Microbiol.">
        <title>The Global Catalogue of Microorganisms (GCM) 10K type strain sequencing project: providing services to taxonomists for standard genome sequencing and annotation.</title>
        <authorList>
            <consortium name="The Broad Institute Genomics Platform"/>
            <consortium name="The Broad Institute Genome Sequencing Center for Infectious Disease"/>
            <person name="Wu L."/>
            <person name="Ma J."/>
        </authorList>
    </citation>
    <scope>NUCLEOTIDE SEQUENCE [LARGE SCALE GENOMIC DNA]</scope>
    <source>
        <strain evidence="11">CGMCC 1.12286</strain>
    </source>
</reference>
<name>A0ABW4JB81_9BACL</name>
<evidence type="ECO:0000256" key="5">
    <source>
        <dbReference type="ARBA" id="ARBA00038063"/>
    </source>
</evidence>
<evidence type="ECO:0000313" key="10">
    <source>
        <dbReference type="EMBL" id="MFD1673604.1"/>
    </source>
</evidence>
<dbReference type="SUPFAM" id="SSF53178">
    <property type="entry name" value="Peptidyl-tRNA hydrolase-like"/>
    <property type="match status" value="1"/>
</dbReference>
<feature type="site" description="Stabilizes the basic form of H active site to accept a proton" evidence="7">
    <location>
        <position position="92"/>
    </location>
</feature>
<dbReference type="InterPro" id="IPR001328">
    <property type="entry name" value="Pept_tRNA_hydro"/>
</dbReference>
<dbReference type="CDD" id="cd00462">
    <property type="entry name" value="PTH"/>
    <property type="match status" value="1"/>
</dbReference>
<dbReference type="InterPro" id="IPR036416">
    <property type="entry name" value="Pept_tRNA_hydro_sf"/>
</dbReference>
<keyword evidence="7" id="KW-0963">Cytoplasm</keyword>
<protein>
    <recommendedName>
        <fullName evidence="6 7">Peptidyl-tRNA hydrolase</fullName>
        <shortName evidence="7">Pth</shortName>
        <ecNumber evidence="1 7">3.1.1.29</ecNumber>
    </recommendedName>
</protein>
<dbReference type="GO" id="GO:0004045">
    <property type="term" value="F:peptidyl-tRNA hydrolase activity"/>
    <property type="evidence" value="ECO:0007669"/>
    <property type="project" value="UniProtKB-EC"/>
</dbReference>
<organism evidence="10 11">
    <name type="scientific">Alicyclobacillus fodiniaquatilis</name>
    <dbReference type="NCBI Taxonomy" id="1661150"/>
    <lineage>
        <taxon>Bacteria</taxon>
        <taxon>Bacillati</taxon>
        <taxon>Bacillota</taxon>
        <taxon>Bacilli</taxon>
        <taxon>Bacillales</taxon>
        <taxon>Alicyclobacillaceae</taxon>
        <taxon>Alicyclobacillus</taxon>
    </lineage>
</organism>
<evidence type="ECO:0000256" key="8">
    <source>
        <dbReference type="RuleBase" id="RU000673"/>
    </source>
</evidence>
<feature type="site" description="Discriminates between blocked and unblocked aminoacyl-tRNA" evidence="7">
    <location>
        <position position="9"/>
    </location>
</feature>
<gene>
    <name evidence="7 10" type="primary">pth</name>
    <name evidence="10" type="ORF">ACFSB2_02630</name>
</gene>
<dbReference type="NCBIfam" id="TIGR00447">
    <property type="entry name" value="pth"/>
    <property type="match status" value="1"/>
</dbReference>
<keyword evidence="4 7" id="KW-0694">RNA-binding</keyword>
<keyword evidence="2 7" id="KW-0820">tRNA-binding</keyword>
<comment type="subunit">
    <text evidence="7">Monomer.</text>
</comment>
<comment type="caution">
    <text evidence="10">The sequence shown here is derived from an EMBL/GenBank/DDBJ whole genome shotgun (WGS) entry which is preliminary data.</text>
</comment>
<evidence type="ECO:0000256" key="9">
    <source>
        <dbReference type="RuleBase" id="RU004320"/>
    </source>
</evidence>
<keyword evidence="3 7" id="KW-0378">Hydrolase</keyword>
<dbReference type="PROSITE" id="PS01196">
    <property type="entry name" value="PEPT_TRNA_HYDROL_2"/>
    <property type="match status" value="1"/>
</dbReference>
<feature type="binding site" evidence="7">
    <location>
        <position position="14"/>
    </location>
    <ligand>
        <name>tRNA</name>
        <dbReference type="ChEBI" id="CHEBI:17843"/>
    </ligand>
</feature>
<evidence type="ECO:0000256" key="3">
    <source>
        <dbReference type="ARBA" id="ARBA00022801"/>
    </source>
</evidence>
<dbReference type="PANTHER" id="PTHR17224:SF1">
    <property type="entry name" value="PEPTIDYL-TRNA HYDROLASE"/>
    <property type="match status" value="1"/>
</dbReference>
<comment type="catalytic activity">
    <reaction evidence="7 8">
        <text>an N-acyl-L-alpha-aminoacyl-tRNA + H2O = an N-acyl-L-amino acid + a tRNA + H(+)</text>
        <dbReference type="Rhea" id="RHEA:54448"/>
        <dbReference type="Rhea" id="RHEA-COMP:10123"/>
        <dbReference type="Rhea" id="RHEA-COMP:13883"/>
        <dbReference type="ChEBI" id="CHEBI:15377"/>
        <dbReference type="ChEBI" id="CHEBI:15378"/>
        <dbReference type="ChEBI" id="CHEBI:59874"/>
        <dbReference type="ChEBI" id="CHEBI:78442"/>
        <dbReference type="ChEBI" id="CHEBI:138191"/>
        <dbReference type="EC" id="3.1.1.29"/>
    </reaction>
</comment>
<comment type="function">
    <text evidence="7">Catalyzes the release of premature peptidyl moieties from peptidyl-tRNA molecules trapped in stalled 50S ribosomal subunits, and thus maintains levels of free tRNAs and 50S ribosomes.</text>
</comment>
<keyword evidence="11" id="KW-1185">Reference proteome</keyword>
<dbReference type="HAMAP" id="MF_00083">
    <property type="entry name" value="Pept_tRNA_hydro_bact"/>
    <property type="match status" value="1"/>
</dbReference>
<comment type="subcellular location">
    <subcellularLocation>
        <location evidence="7">Cytoplasm</location>
    </subcellularLocation>
</comment>
<sequence>MKVIVGLGNPGQKYAATRHNVGFWVIDALAEAEHTPVLRARFQSLVGECRLHGEQVLLLKPQTFMNLSGLAVQDVVHYYKLQPETDLIVVYDDMDFQPGQVKLRERGSAGGHNGMKSIIASLGTEAFCRVRMGIGRPSHASEILGHVLGTFVPEDAKKVDAAVKVATDAILYSVQHGFAKAMNRFN</sequence>
<dbReference type="RefSeq" id="WP_377941060.1">
    <property type="nucleotide sequence ID" value="NZ_JBHUCX010000008.1"/>
</dbReference>
<evidence type="ECO:0000256" key="7">
    <source>
        <dbReference type="HAMAP-Rule" id="MF_00083"/>
    </source>
</evidence>
<comment type="function">
    <text evidence="7">Hydrolyzes ribosome-free peptidyl-tRNAs (with 1 or more amino acids incorporated), which drop off the ribosome during protein synthesis, or as a result of ribosome stalling.</text>
</comment>
<evidence type="ECO:0000256" key="6">
    <source>
        <dbReference type="ARBA" id="ARBA00050038"/>
    </source>
</evidence>
<proteinExistence type="inferred from homology"/>
<feature type="active site" description="Proton acceptor" evidence="7">
    <location>
        <position position="19"/>
    </location>
</feature>
<dbReference type="PROSITE" id="PS01195">
    <property type="entry name" value="PEPT_TRNA_HYDROL_1"/>
    <property type="match status" value="1"/>
</dbReference>
<dbReference type="EC" id="3.1.1.29" evidence="1 7"/>
<dbReference type="Gene3D" id="3.40.50.1470">
    <property type="entry name" value="Peptidyl-tRNA hydrolase"/>
    <property type="match status" value="1"/>
</dbReference>
<evidence type="ECO:0000313" key="11">
    <source>
        <dbReference type="Proteomes" id="UP001597079"/>
    </source>
</evidence>
<dbReference type="Proteomes" id="UP001597079">
    <property type="component" value="Unassembled WGS sequence"/>
</dbReference>
<feature type="binding site" evidence="7">
    <location>
        <position position="64"/>
    </location>
    <ligand>
        <name>tRNA</name>
        <dbReference type="ChEBI" id="CHEBI:17843"/>
    </ligand>
</feature>
<accession>A0ABW4JB81</accession>
<evidence type="ECO:0000256" key="4">
    <source>
        <dbReference type="ARBA" id="ARBA00022884"/>
    </source>
</evidence>
<comment type="similarity">
    <text evidence="5 7 9">Belongs to the PTH family.</text>
</comment>
<evidence type="ECO:0000256" key="2">
    <source>
        <dbReference type="ARBA" id="ARBA00022555"/>
    </source>
</evidence>
<dbReference type="PANTHER" id="PTHR17224">
    <property type="entry name" value="PEPTIDYL-TRNA HYDROLASE"/>
    <property type="match status" value="1"/>
</dbReference>
<evidence type="ECO:0000256" key="1">
    <source>
        <dbReference type="ARBA" id="ARBA00013260"/>
    </source>
</evidence>
<dbReference type="InterPro" id="IPR018171">
    <property type="entry name" value="Pept_tRNA_hydro_CS"/>
</dbReference>
<feature type="binding site" evidence="7">
    <location>
        <position position="113"/>
    </location>
    <ligand>
        <name>tRNA</name>
        <dbReference type="ChEBI" id="CHEBI:17843"/>
    </ligand>
</feature>